<proteinExistence type="predicted"/>
<protein>
    <submittedName>
        <fullName evidence="1">Uncharacterized protein</fullName>
    </submittedName>
</protein>
<organism evidence="1 2">
    <name type="scientific">Cylindrospermum stagnale PCC 7417</name>
    <dbReference type="NCBI Taxonomy" id="56107"/>
    <lineage>
        <taxon>Bacteria</taxon>
        <taxon>Bacillati</taxon>
        <taxon>Cyanobacteriota</taxon>
        <taxon>Cyanophyceae</taxon>
        <taxon>Nostocales</taxon>
        <taxon>Nostocaceae</taxon>
        <taxon>Cylindrospermum</taxon>
    </lineage>
</organism>
<dbReference type="Proteomes" id="UP000010475">
    <property type="component" value="Chromosome"/>
</dbReference>
<evidence type="ECO:0000313" key="1">
    <source>
        <dbReference type="EMBL" id="AFZ23316.1"/>
    </source>
</evidence>
<sequence length="103" mass="11193">MVSSNSVKSNVIFTVNPLNTARLRLDKEVEKIRTTLRLSSNAVGKGFIKVILSLVSLIQNLVVRCIDSACSAASPHILGENEILKAANKRWLTNESPGFSQGL</sequence>
<dbReference type="RefSeq" id="WP_015206572.1">
    <property type="nucleotide sequence ID" value="NC_019757.1"/>
</dbReference>
<accession>K9WU57</accession>
<dbReference type="KEGG" id="csg:Cylst_0994"/>
<name>K9WU57_9NOST</name>
<reference evidence="1 2" key="1">
    <citation type="submission" date="2012-06" db="EMBL/GenBank/DDBJ databases">
        <title>Finished chromosome of genome of Cylindrospermum stagnale PCC 7417.</title>
        <authorList>
            <consortium name="US DOE Joint Genome Institute"/>
            <person name="Gugger M."/>
            <person name="Coursin T."/>
            <person name="Rippka R."/>
            <person name="Tandeau De Marsac N."/>
            <person name="Huntemann M."/>
            <person name="Wei C.-L."/>
            <person name="Han J."/>
            <person name="Detter J.C."/>
            <person name="Han C."/>
            <person name="Tapia R."/>
            <person name="Chen A."/>
            <person name="Kyrpides N."/>
            <person name="Mavromatis K."/>
            <person name="Markowitz V."/>
            <person name="Szeto E."/>
            <person name="Ivanova N."/>
            <person name="Pagani I."/>
            <person name="Pati A."/>
            <person name="Goodwin L."/>
            <person name="Nordberg H.P."/>
            <person name="Cantor M.N."/>
            <person name="Hua S.X."/>
            <person name="Woyke T."/>
            <person name="Kerfeld C.A."/>
        </authorList>
    </citation>
    <scope>NUCLEOTIDE SEQUENCE [LARGE SCALE GENOMIC DNA]</scope>
    <source>
        <strain evidence="1 2">PCC 7417</strain>
    </source>
</reference>
<evidence type="ECO:0000313" key="2">
    <source>
        <dbReference type="Proteomes" id="UP000010475"/>
    </source>
</evidence>
<dbReference type="AlphaFoldDB" id="K9WU57"/>
<dbReference type="HOGENOM" id="CLU_2259107_0_0_3"/>
<gene>
    <name evidence="1" type="ORF">Cylst_0994</name>
</gene>
<keyword evidence="2" id="KW-1185">Reference proteome</keyword>
<dbReference type="EMBL" id="CP003642">
    <property type="protein sequence ID" value="AFZ23316.1"/>
    <property type="molecule type" value="Genomic_DNA"/>
</dbReference>